<dbReference type="GO" id="GO:0016020">
    <property type="term" value="C:membrane"/>
    <property type="evidence" value="ECO:0007669"/>
    <property type="project" value="UniProtKB-SubCell"/>
</dbReference>
<keyword evidence="2" id="KW-0813">Transport</keyword>
<dbReference type="FunFam" id="1.20.1250.20:FF:000034">
    <property type="entry name" value="MFS general substrate transporter"/>
    <property type="match status" value="1"/>
</dbReference>
<dbReference type="FunCoup" id="A0A7C8J4N4">
    <property type="interactions" value="140"/>
</dbReference>
<proteinExistence type="predicted"/>
<keyword evidence="3 6" id="KW-0812">Transmembrane</keyword>
<organism evidence="8 9">
    <name type="scientific">Xylaria multiplex</name>
    <dbReference type="NCBI Taxonomy" id="323545"/>
    <lineage>
        <taxon>Eukaryota</taxon>
        <taxon>Fungi</taxon>
        <taxon>Dikarya</taxon>
        <taxon>Ascomycota</taxon>
        <taxon>Pezizomycotina</taxon>
        <taxon>Sordariomycetes</taxon>
        <taxon>Xylariomycetidae</taxon>
        <taxon>Xylariales</taxon>
        <taxon>Xylariaceae</taxon>
        <taxon>Xylaria</taxon>
    </lineage>
</organism>
<feature type="transmembrane region" description="Helical" evidence="6">
    <location>
        <begin position="214"/>
        <end position="236"/>
    </location>
</feature>
<dbReference type="InterPro" id="IPR036259">
    <property type="entry name" value="MFS_trans_sf"/>
</dbReference>
<dbReference type="InterPro" id="IPR011701">
    <property type="entry name" value="MFS"/>
</dbReference>
<keyword evidence="9" id="KW-1185">Reference proteome</keyword>
<dbReference type="EMBL" id="WUBL01000021">
    <property type="protein sequence ID" value="KAF2970619.1"/>
    <property type="molecule type" value="Genomic_DNA"/>
</dbReference>
<feature type="transmembrane region" description="Helical" evidence="6">
    <location>
        <begin position="94"/>
        <end position="114"/>
    </location>
</feature>
<reference evidence="8 9" key="1">
    <citation type="submission" date="2019-12" db="EMBL/GenBank/DDBJ databases">
        <title>Draft genome sequence of the ascomycete Xylaria multiplex DSM 110363.</title>
        <authorList>
            <person name="Buettner E."/>
            <person name="Kellner H."/>
        </authorList>
    </citation>
    <scope>NUCLEOTIDE SEQUENCE [LARGE SCALE GENOMIC DNA]</scope>
    <source>
        <strain evidence="8 9">DSM 110363</strain>
    </source>
</reference>
<dbReference type="SUPFAM" id="SSF103473">
    <property type="entry name" value="MFS general substrate transporter"/>
    <property type="match status" value="1"/>
</dbReference>
<dbReference type="Pfam" id="PF07690">
    <property type="entry name" value="MFS_1"/>
    <property type="match status" value="1"/>
</dbReference>
<evidence type="ECO:0000256" key="3">
    <source>
        <dbReference type="ARBA" id="ARBA00022692"/>
    </source>
</evidence>
<evidence type="ECO:0000313" key="8">
    <source>
        <dbReference type="EMBL" id="KAF2970619.1"/>
    </source>
</evidence>
<feature type="transmembrane region" description="Helical" evidence="6">
    <location>
        <begin position="284"/>
        <end position="304"/>
    </location>
</feature>
<evidence type="ECO:0000256" key="6">
    <source>
        <dbReference type="SAM" id="Phobius"/>
    </source>
</evidence>
<dbReference type="OrthoDB" id="2962993at2759"/>
<dbReference type="Gene3D" id="1.20.1250.20">
    <property type="entry name" value="MFS general substrate transporter like domains"/>
    <property type="match status" value="2"/>
</dbReference>
<feature type="transmembrane region" description="Helical" evidence="6">
    <location>
        <begin position="410"/>
        <end position="430"/>
    </location>
</feature>
<evidence type="ECO:0000256" key="5">
    <source>
        <dbReference type="ARBA" id="ARBA00023136"/>
    </source>
</evidence>
<dbReference type="Proteomes" id="UP000481858">
    <property type="component" value="Unassembled WGS sequence"/>
</dbReference>
<feature type="transmembrane region" description="Helical" evidence="6">
    <location>
        <begin position="146"/>
        <end position="169"/>
    </location>
</feature>
<feature type="transmembrane region" description="Helical" evidence="6">
    <location>
        <begin position="181"/>
        <end position="202"/>
    </location>
</feature>
<feature type="transmembrane region" description="Helical" evidence="6">
    <location>
        <begin position="348"/>
        <end position="365"/>
    </location>
</feature>
<feature type="transmembrane region" description="Helical" evidence="6">
    <location>
        <begin position="324"/>
        <end position="341"/>
    </location>
</feature>
<evidence type="ECO:0000256" key="4">
    <source>
        <dbReference type="ARBA" id="ARBA00022989"/>
    </source>
</evidence>
<dbReference type="GO" id="GO:0022857">
    <property type="term" value="F:transmembrane transporter activity"/>
    <property type="evidence" value="ECO:0007669"/>
    <property type="project" value="InterPro"/>
</dbReference>
<keyword evidence="5 6" id="KW-0472">Membrane</keyword>
<name>A0A7C8J4N4_9PEZI</name>
<evidence type="ECO:0000256" key="2">
    <source>
        <dbReference type="ARBA" id="ARBA00022448"/>
    </source>
</evidence>
<dbReference type="InterPro" id="IPR020846">
    <property type="entry name" value="MFS_dom"/>
</dbReference>
<feature type="transmembrane region" description="Helical" evidence="6">
    <location>
        <begin position="442"/>
        <end position="463"/>
    </location>
</feature>
<dbReference type="InParanoid" id="A0A7C8J4N4"/>
<evidence type="ECO:0000256" key="1">
    <source>
        <dbReference type="ARBA" id="ARBA00004141"/>
    </source>
</evidence>
<evidence type="ECO:0000259" key="7">
    <source>
        <dbReference type="PROSITE" id="PS50850"/>
    </source>
</evidence>
<feature type="transmembrane region" description="Helical" evidence="6">
    <location>
        <begin position="51"/>
        <end position="68"/>
    </location>
</feature>
<sequence>MTILEITKDRLGVASKEIKGSRLTIAETPKKEDQQPVLPSTITEKNLLRKCDLYVLPPITFIFFLAFLDRTNIGNAKIQGLTEDLNLTGHDYNVALFIFFVPYILFEVPSNIIIKRVAPSTWLSLVMVLWGIATIGQGLVNNVQGLIATRFLLGIFEAGVFPGCAYLISMYYKRYELQWRVSIFFCAAILAGAVSGLLAYGIANLGGVGGYGAWRWIFILEGLFTVLVGVISKWWITDWPETAKFLNEDERSLLLSRLAQDTGEAKMDELTPNARKRILFDWKIYTGTFAYLGIVNTGYSGSFFIPTILREMGYKATEAQVRSIPIYVVATAICLGIAYATDRLRHRYTFVMCGLAVSAVGYSLLLGQQHLSVSVKYFALFLVVGGGFSVQPITIAWLANNVSGHYKRSVAAAAQIGLGNVGGIVASNIFLDNEAPQFRTGYGVSLGFLGICAVACTVLFLGVKRENEKRDRGERDYRLEKEDVHNLGDDHPHWRFTT</sequence>
<comment type="subcellular location">
    <subcellularLocation>
        <location evidence="1">Membrane</location>
        <topology evidence="1">Multi-pass membrane protein</topology>
    </subcellularLocation>
</comment>
<feature type="transmembrane region" description="Helical" evidence="6">
    <location>
        <begin position="121"/>
        <end position="140"/>
    </location>
</feature>
<dbReference type="FunFam" id="1.20.1250.20:FF:000068">
    <property type="entry name" value="MFS general substrate transporter"/>
    <property type="match status" value="1"/>
</dbReference>
<keyword evidence="4 6" id="KW-1133">Transmembrane helix</keyword>
<protein>
    <recommendedName>
        <fullName evidence="7">Major facilitator superfamily (MFS) profile domain-containing protein</fullName>
    </recommendedName>
</protein>
<comment type="caution">
    <text evidence="8">The sequence shown here is derived from an EMBL/GenBank/DDBJ whole genome shotgun (WGS) entry which is preliminary data.</text>
</comment>
<feature type="domain" description="Major facilitator superfamily (MFS) profile" evidence="7">
    <location>
        <begin position="55"/>
        <end position="468"/>
    </location>
</feature>
<dbReference type="PROSITE" id="PS50850">
    <property type="entry name" value="MFS"/>
    <property type="match status" value="1"/>
</dbReference>
<dbReference type="PANTHER" id="PTHR43791:SF52">
    <property type="entry name" value="TRANSPORTER, PUTATIVE (AFU_ORTHOLOGUE AFUA_1G11820)-RELATED"/>
    <property type="match status" value="1"/>
</dbReference>
<dbReference type="AlphaFoldDB" id="A0A7C8J4N4"/>
<feature type="transmembrane region" description="Helical" evidence="6">
    <location>
        <begin position="377"/>
        <end position="398"/>
    </location>
</feature>
<dbReference type="PANTHER" id="PTHR43791">
    <property type="entry name" value="PERMEASE-RELATED"/>
    <property type="match status" value="1"/>
</dbReference>
<gene>
    <name evidence="8" type="ORF">GQX73_g3011</name>
</gene>
<evidence type="ECO:0000313" key="9">
    <source>
        <dbReference type="Proteomes" id="UP000481858"/>
    </source>
</evidence>
<accession>A0A7C8J4N4</accession>